<dbReference type="InterPro" id="IPR036682">
    <property type="entry name" value="OS_D_A10/PebIII_sf"/>
</dbReference>
<evidence type="ECO:0000256" key="1">
    <source>
        <dbReference type="SAM" id="SignalP"/>
    </source>
</evidence>
<dbReference type="PANTHER" id="PTHR11257">
    <property type="entry name" value="CHEMOSENSORY PROTEIN-RELATED"/>
    <property type="match status" value="1"/>
</dbReference>
<sequence>MKFLTIVVAVVLMTVAVIAEEQYTTKFDNIDVDEILASDRLFDNYFKCLVDEGKCTPEGRELKKRLPDALETACAKCNDKQKATIDKVIRFLTEKKPEQWKALQAKYDPSGEYLKKYRSEAEKRGIKNLFKKHCFVIVDEWKRKSEPLHIKSMRNIRWNILLCAMLNE</sequence>
<dbReference type="VEuPathDB" id="VectorBase:GPAI029784"/>
<feature type="signal peptide" evidence="1">
    <location>
        <begin position="1"/>
        <end position="19"/>
    </location>
</feature>
<dbReference type="Gene3D" id="1.10.2080.10">
    <property type="entry name" value="Insect odorant-binding protein A10/Ejaculatory bulb-specific protein 3"/>
    <property type="match status" value="1"/>
</dbReference>
<dbReference type="PANTHER" id="PTHR11257:SF12">
    <property type="entry name" value="EJACULATORY BULB-SPECIFIC PROTEIN 3-RELATED"/>
    <property type="match status" value="1"/>
</dbReference>
<evidence type="ECO:0000313" key="3">
    <source>
        <dbReference type="Proteomes" id="UP000092445"/>
    </source>
</evidence>
<dbReference type="Proteomes" id="UP000092445">
    <property type="component" value="Unassembled WGS sequence"/>
</dbReference>
<name>A0A1A9ZZI4_GLOPL</name>
<dbReference type="InterPro" id="IPR005055">
    <property type="entry name" value="A10/PebIII"/>
</dbReference>
<organism evidence="2 3">
    <name type="scientific">Glossina pallidipes</name>
    <name type="common">Tsetse fly</name>
    <dbReference type="NCBI Taxonomy" id="7398"/>
    <lineage>
        <taxon>Eukaryota</taxon>
        <taxon>Metazoa</taxon>
        <taxon>Ecdysozoa</taxon>
        <taxon>Arthropoda</taxon>
        <taxon>Hexapoda</taxon>
        <taxon>Insecta</taxon>
        <taxon>Pterygota</taxon>
        <taxon>Neoptera</taxon>
        <taxon>Endopterygota</taxon>
        <taxon>Diptera</taxon>
        <taxon>Brachycera</taxon>
        <taxon>Muscomorpha</taxon>
        <taxon>Hippoboscoidea</taxon>
        <taxon>Glossinidae</taxon>
        <taxon>Glossina</taxon>
    </lineage>
</organism>
<protein>
    <submittedName>
        <fullName evidence="2">Uncharacterized protein</fullName>
    </submittedName>
</protein>
<keyword evidence="1" id="KW-0732">Signal</keyword>
<keyword evidence="3" id="KW-1185">Reference proteome</keyword>
<dbReference type="SUPFAM" id="SSF100910">
    <property type="entry name" value="Chemosensory protein Csp2"/>
    <property type="match status" value="1"/>
</dbReference>
<dbReference type="Pfam" id="PF03392">
    <property type="entry name" value="OS-D"/>
    <property type="match status" value="1"/>
</dbReference>
<evidence type="ECO:0000313" key="2">
    <source>
        <dbReference type="EnsemblMetazoa" id="GPAI029784-PA"/>
    </source>
</evidence>
<reference evidence="2" key="2">
    <citation type="submission" date="2020-05" db="UniProtKB">
        <authorList>
            <consortium name="EnsemblMetazoa"/>
        </authorList>
    </citation>
    <scope>IDENTIFICATION</scope>
    <source>
        <strain evidence="2">IAEA</strain>
    </source>
</reference>
<accession>A0A1A9ZZI4</accession>
<dbReference type="AlphaFoldDB" id="A0A1A9ZZI4"/>
<reference evidence="3" key="1">
    <citation type="submission" date="2014-03" db="EMBL/GenBank/DDBJ databases">
        <authorList>
            <person name="Aksoy S."/>
            <person name="Warren W."/>
            <person name="Wilson R.K."/>
        </authorList>
    </citation>
    <scope>NUCLEOTIDE SEQUENCE [LARGE SCALE GENOMIC DNA]</scope>
    <source>
        <strain evidence="3">IAEA</strain>
    </source>
</reference>
<feature type="chain" id="PRO_5008403338" evidence="1">
    <location>
        <begin position="20"/>
        <end position="168"/>
    </location>
</feature>
<proteinExistence type="predicted"/>
<dbReference type="EnsemblMetazoa" id="GPAI029784-RA">
    <property type="protein sequence ID" value="GPAI029784-PA"/>
    <property type="gene ID" value="GPAI029784"/>
</dbReference>